<dbReference type="PROSITE" id="PS00139">
    <property type="entry name" value="THIOL_PROTEASE_CYS"/>
    <property type="match status" value="1"/>
</dbReference>
<dbReference type="InterPro" id="IPR038765">
    <property type="entry name" value="Papain-like_cys_pep_sf"/>
</dbReference>
<evidence type="ECO:0000256" key="2">
    <source>
        <dbReference type="ARBA" id="ARBA00022801"/>
    </source>
</evidence>
<name>A0ABS1HM17_9BACT</name>
<dbReference type="SUPFAM" id="SSF54001">
    <property type="entry name" value="Cysteine proteinases"/>
    <property type="match status" value="1"/>
</dbReference>
<feature type="domain" description="Peptidase C1A papain C-terminal" evidence="6">
    <location>
        <begin position="35"/>
        <end position="129"/>
    </location>
</feature>
<organism evidence="7 8">
    <name type="scientific">Carboxylicivirga marina</name>
    <dbReference type="NCBI Taxonomy" id="2800988"/>
    <lineage>
        <taxon>Bacteria</taxon>
        <taxon>Pseudomonadati</taxon>
        <taxon>Bacteroidota</taxon>
        <taxon>Bacteroidia</taxon>
        <taxon>Marinilabiliales</taxon>
        <taxon>Marinilabiliaceae</taxon>
        <taxon>Carboxylicivirga</taxon>
    </lineage>
</organism>
<dbReference type="RefSeq" id="WP_200465732.1">
    <property type="nucleotide sequence ID" value="NZ_JAENRR010000035.1"/>
</dbReference>
<keyword evidence="4 7" id="KW-0031">Aminopeptidase</keyword>
<dbReference type="GO" id="GO:0004177">
    <property type="term" value="F:aminopeptidase activity"/>
    <property type="evidence" value="ECO:0007669"/>
    <property type="project" value="UniProtKB-KW"/>
</dbReference>
<gene>
    <name evidence="7" type="ORF">JIV24_14265</name>
</gene>
<dbReference type="Gene3D" id="3.90.70.10">
    <property type="entry name" value="Cysteine proteinases"/>
    <property type="match status" value="1"/>
</dbReference>
<sequence length="394" mass="45084">MKLLSTLLLSVFCISMIAQEEKEGYQFETIYDLEATSVKDQHRSGTCWSFSALGFFESEMIRIGKEPKNLSEMYVVRHCYADKAEKYVRLHGSLNFGPGGAFHDAVYVMKKYGMVPEEVYAGLEYGEDAHVHGEMDAVLKNYVDAVIKNKNKKLSPSWKKGFDGVLDAYLGEEPASFEVDGKTYTPQTYMKEKVGLDMDDYIQVSSYTHHPIYGTFIIEVPDNWLWGEVYNVTLDDLMTVFEHSLENGYTIGWAADVSEKGFSHTNGVAIVPESDVAEMSGSERSRWESMTRADRNKMLYSFDKPVKEKEITAEMRQEAYDNYQTTDDHGMQITGMVKDQNGKKYFKVKNSWNTNNKYDGYFYASEAFVKYKTMSIMINKNALTKDLKKKLGIK</sequence>
<keyword evidence="2 4" id="KW-0378">Hydrolase</keyword>
<evidence type="ECO:0000256" key="3">
    <source>
        <dbReference type="ARBA" id="ARBA00022807"/>
    </source>
</evidence>
<evidence type="ECO:0000313" key="8">
    <source>
        <dbReference type="Proteomes" id="UP000605676"/>
    </source>
</evidence>
<comment type="similarity">
    <text evidence="4">Belongs to the peptidase C1 family.</text>
</comment>
<keyword evidence="3 4" id="KW-0788">Thiol protease</keyword>
<dbReference type="Pfam" id="PF03051">
    <property type="entry name" value="Peptidase_C1_2"/>
    <property type="match status" value="1"/>
</dbReference>
<reference evidence="7 8" key="1">
    <citation type="submission" date="2021-01" db="EMBL/GenBank/DDBJ databases">
        <title>Carboxyliciviraga sp.nov., isolated from coastal sediments.</title>
        <authorList>
            <person name="Lu D."/>
            <person name="Zhang T."/>
        </authorList>
    </citation>
    <scope>NUCLEOTIDE SEQUENCE [LARGE SCALE GENOMIC DNA]</scope>
    <source>
        <strain evidence="7 8">N1Y132</strain>
    </source>
</reference>
<dbReference type="Proteomes" id="UP000605676">
    <property type="component" value="Unassembled WGS sequence"/>
</dbReference>
<protein>
    <recommendedName>
        <fullName evidence="4">Aminopeptidase</fullName>
    </recommendedName>
</protein>
<evidence type="ECO:0000256" key="4">
    <source>
        <dbReference type="PIRNR" id="PIRNR005700"/>
    </source>
</evidence>
<keyword evidence="8" id="KW-1185">Reference proteome</keyword>
<accession>A0ABS1HM17</accession>
<keyword evidence="1 4" id="KW-0645">Protease</keyword>
<evidence type="ECO:0000256" key="5">
    <source>
        <dbReference type="SAM" id="SignalP"/>
    </source>
</evidence>
<proteinExistence type="inferred from homology"/>
<dbReference type="InterPro" id="IPR000668">
    <property type="entry name" value="Peptidase_C1A_C"/>
</dbReference>
<dbReference type="PIRSF" id="PIRSF005700">
    <property type="entry name" value="PepC"/>
    <property type="match status" value="1"/>
</dbReference>
<dbReference type="InterPro" id="IPR004134">
    <property type="entry name" value="Peptidase_C1B"/>
</dbReference>
<feature type="chain" id="PRO_5045559997" description="Aminopeptidase" evidence="5">
    <location>
        <begin position="19"/>
        <end position="394"/>
    </location>
</feature>
<dbReference type="InterPro" id="IPR000169">
    <property type="entry name" value="Pept_cys_AS"/>
</dbReference>
<evidence type="ECO:0000259" key="6">
    <source>
        <dbReference type="Pfam" id="PF00112"/>
    </source>
</evidence>
<dbReference type="PANTHER" id="PTHR10363">
    <property type="entry name" value="BLEOMYCIN HYDROLASE"/>
    <property type="match status" value="1"/>
</dbReference>
<evidence type="ECO:0000256" key="1">
    <source>
        <dbReference type="ARBA" id="ARBA00022670"/>
    </source>
</evidence>
<comment type="caution">
    <text evidence="7">The sequence shown here is derived from an EMBL/GenBank/DDBJ whole genome shotgun (WGS) entry which is preliminary data.</text>
</comment>
<dbReference type="EMBL" id="JAENRR010000035">
    <property type="protein sequence ID" value="MBK3518505.1"/>
    <property type="molecule type" value="Genomic_DNA"/>
</dbReference>
<dbReference type="Pfam" id="PF00112">
    <property type="entry name" value="Peptidase_C1"/>
    <property type="match status" value="1"/>
</dbReference>
<keyword evidence="5" id="KW-0732">Signal</keyword>
<dbReference type="PANTHER" id="PTHR10363:SF2">
    <property type="entry name" value="BLEOMYCIN HYDROLASE"/>
    <property type="match status" value="1"/>
</dbReference>
<evidence type="ECO:0000313" key="7">
    <source>
        <dbReference type="EMBL" id="MBK3518505.1"/>
    </source>
</evidence>
<feature type="signal peptide" evidence="5">
    <location>
        <begin position="1"/>
        <end position="18"/>
    </location>
</feature>